<dbReference type="SFLD" id="SFLDS00029">
    <property type="entry name" value="Radical_SAM"/>
    <property type="match status" value="1"/>
</dbReference>
<evidence type="ECO:0000313" key="8">
    <source>
        <dbReference type="Proteomes" id="UP000010824"/>
    </source>
</evidence>
<dbReference type="GO" id="GO:0051539">
    <property type="term" value="F:4 iron, 4 sulfur cluster binding"/>
    <property type="evidence" value="ECO:0007669"/>
    <property type="project" value="UniProtKB-KW"/>
</dbReference>
<dbReference type="InterPro" id="IPR012837">
    <property type="entry name" value="NrdG"/>
</dbReference>
<organism evidence="7 8">
    <name type="scientific">Methanoregula formicica (strain DSM 22288 / NBRC 105244 / SMSP)</name>
    <dbReference type="NCBI Taxonomy" id="593750"/>
    <lineage>
        <taxon>Archaea</taxon>
        <taxon>Methanobacteriati</taxon>
        <taxon>Methanobacteriota</taxon>
        <taxon>Stenosarchaea group</taxon>
        <taxon>Methanomicrobia</taxon>
        <taxon>Methanomicrobiales</taxon>
        <taxon>Methanoregulaceae</taxon>
        <taxon>Methanoregula</taxon>
    </lineage>
</organism>
<dbReference type="Gene3D" id="3.20.20.70">
    <property type="entry name" value="Aldolase class I"/>
    <property type="match status" value="1"/>
</dbReference>
<dbReference type="PANTHER" id="PTHR30352:SF2">
    <property type="entry name" value="ANAEROBIC RIBONUCLEOSIDE-TRIPHOSPHATE REDUCTASE-ACTIVATING PROTEIN"/>
    <property type="match status" value="1"/>
</dbReference>
<dbReference type="InterPro" id="IPR058240">
    <property type="entry name" value="rSAM_sf"/>
</dbReference>
<protein>
    <submittedName>
        <fullName evidence="7">Organic radical activating enzyme</fullName>
    </submittedName>
</protein>
<dbReference type="GO" id="GO:0004748">
    <property type="term" value="F:ribonucleoside-diphosphate reductase activity, thioredoxin disulfide as acceptor"/>
    <property type="evidence" value="ECO:0007669"/>
    <property type="project" value="TreeGrafter"/>
</dbReference>
<dbReference type="InterPro" id="IPR007197">
    <property type="entry name" value="rSAM"/>
</dbReference>
<dbReference type="SFLD" id="SFLDG01066">
    <property type="entry name" value="organic_radical-activating_enz"/>
    <property type="match status" value="1"/>
</dbReference>
<keyword evidence="3" id="KW-0949">S-adenosyl-L-methionine</keyword>
<keyword evidence="2" id="KW-0004">4Fe-4S</keyword>
<dbReference type="AlphaFoldDB" id="L0HID8"/>
<dbReference type="GO" id="GO:0046872">
    <property type="term" value="F:metal ion binding"/>
    <property type="evidence" value="ECO:0007669"/>
    <property type="project" value="UniProtKB-KW"/>
</dbReference>
<dbReference type="Proteomes" id="UP000010824">
    <property type="component" value="Chromosome"/>
</dbReference>
<sequence>MVHEYSDPGCRSRSRLNLSGYLMRSTVNGPGTRAVVWVQGCPLRCKGCFNQAFWAFSPAHIVPAKELAARILTTKGIDGITFSGGEPFAQAGPLADVAERILDAGLTVVTYSGYTFEQLASCHDSDCCRLLAATDLLIAGPYREDLACRDRYRGSANQQIISLSGRIVPKSVLPEQDQEKTVEFTIAPDGTVTTTGFPPDSLLTQMAARCRGE</sequence>
<evidence type="ECO:0000256" key="3">
    <source>
        <dbReference type="ARBA" id="ARBA00022691"/>
    </source>
</evidence>
<dbReference type="KEGG" id="mfo:Metfor_2553"/>
<dbReference type="InParanoid" id="L0HID8"/>
<keyword evidence="5" id="KW-0408">Iron</keyword>
<evidence type="ECO:0000256" key="4">
    <source>
        <dbReference type="ARBA" id="ARBA00022723"/>
    </source>
</evidence>
<dbReference type="InterPro" id="IPR034457">
    <property type="entry name" value="Organic_radical-activating"/>
</dbReference>
<dbReference type="SUPFAM" id="SSF102114">
    <property type="entry name" value="Radical SAM enzymes"/>
    <property type="match status" value="1"/>
</dbReference>
<evidence type="ECO:0000256" key="6">
    <source>
        <dbReference type="ARBA" id="ARBA00023014"/>
    </source>
</evidence>
<reference evidence="8" key="1">
    <citation type="submission" date="2011-12" db="EMBL/GenBank/DDBJ databases">
        <title>Complete sequence of Methanoregula formicicum SMSP.</title>
        <authorList>
            <person name="Lucas S."/>
            <person name="Han J."/>
            <person name="Lapidus A."/>
            <person name="Cheng J.-F."/>
            <person name="Goodwin L."/>
            <person name="Pitluck S."/>
            <person name="Peters L."/>
            <person name="Ovchinnikova G."/>
            <person name="Teshima H."/>
            <person name="Detter J.C."/>
            <person name="Han C."/>
            <person name="Tapia R."/>
            <person name="Land M."/>
            <person name="Hauser L."/>
            <person name="Kyrpides N."/>
            <person name="Ivanova N."/>
            <person name="Pagani I."/>
            <person name="Imachi H."/>
            <person name="Tamaki H."/>
            <person name="Sekiguchi Y."/>
            <person name="Kamagata Y."/>
            <person name="Cadillo-Quiroz H."/>
            <person name="Zinder S."/>
            <person name="Liu W.-T."/>
            <person name="Woyke T."/>
        </authorList>
    </citation>
    <scope>NUCLEOTIDE SEQUENCE [LARGE SCALE GENOMIC DNA]</scope>
    <source>
        <strain evidence="8">DSM 22288 / NBRC 105244 / SMSP</strain>
    </source>
</reference>
<gene>
    <name evidence="7" type="ordered locus">Metfor_2553</name>
</gene>
<evidence type="ECO:0000256" key="5">
    <source>
        <dbReference type="ARBA" id="ARBA00023004"/>
    </source>
</evidence>
<dbReference type="PANTHER" id="PTHR30352">
    <property type="entry name" value="PYRUVATE FORMATE-LYASE-ACTIVATING ENZYME"/>
    <property type="match status" value="1"/>
</dbReference>
<dbReference type="GO" id="GO:0043365">
    <property type="term" value="F:[formate-C-acetyltransferase]-activating enzyme activity"/>
    <property type="evidence" value="ECO:0007669"/>
    <property type="project" value="InterPro"/>
</dbReference>
<accession>L0HID8</accession>
<dbReference type="STRING" id="593750.Metfor_2553"/>
<reference evidence="7 8" key="2">
    <citation type="journal article" date="2014" name="Genome Announc.">
        <title>Complete Genome Sequence of Methanoregula formicica SMSPT, a Mesophilic Hydrogenotrophic Methanogen Isolated from a Methanogenic Upflow Anaerobic Sludge Blanket Reactor.</title>
        <authorList>
            <person name="Yamamoto K."/>
            <person name="Tamaki H."/>
            <person name="Cadillo-Quiroz H."/>
            <person name="Imachi H."/>
            <person name="Kyrpides N."/>
            <person name="Woyke T."/>
            <person name="Goodwin L."/>
            <person name="Zinder S.H."/>
            <person name="Kamagata Y."/>
            <person name="Liu W.T."/>
        </authorList>
    </citation>
    <scope>NUCLEOTIDE SEQUENCE [LARGE SCALE GENOMIC DNA]</scope>
    <source>
        <strain evidence="8">DSM 22288 / NBRC 105244 / SMSP</strain>
    </source>
</reference>
<keyword evidence="6" id="KW-0411">Iron-sulfur</keyword>
<evidence type="ECO:0000256" key="1">
    <source>
        <dbReference type="ARBA" id="ARBA00001966"/>
    </source>
</evidence>
<proteinExistence type="predicted"/>
<keyword evidence="8" id="KW-1185">Reference proteome</keyword>
<keyword evidence="4" id="KW-0479">Metal-binding</keyword>
<dbReference type="CDD" id="cd01335">
    <property type="entry name" value="Radical_SAM"/>
    <property type="match status" value="1"/>
</dbReference>
<evidence type="ECO:0000256" key="2">
    <source>
        <dbReference type="ARBA" id="ARBA00022485"/>
    </source>
</evidence>
<dbReference type="SFLD" id="SFLDF00299">
    <property type="entry name" value="anaerobic_ribonucleoside-triph"/>
    <property type="match status" value="1"/>
</dbReference>
<dbReference type="SFLD" id="SFLDG01063">
    <property type="entry name" value="activating_enzymes__group_1"/>
    <property type="match status" value="1"/>
</dbReference>
<dbReference type="EMBL" id="CP003167">
    <property type="protein sequence ID" value="AGB03546.1"/>
    <property type="molecule type" value="Genomic_DNA"/>
</dbReference>
<dbReference type="eggNOG" id="arCOG00952">
    <property type="taxonomic scope" value="Archaea"/>
</dbReference>
<dbReference type="Pfam" id="PF13353">
    <property type="entry name" value="Fer4_12"/>
    <property type="match status" value="1"/>
</dbReference>
<dbReference type="HOGENOM" id="CLU_089926_1_0_2"/>
<dbReference type="InterPro" id="IPR013785">
    <property type="entry name" value="Aldolase_TIM"/>
</dbReference>
<evidence type="ECO:0000313" key="7">
    <source>
        <dbReference type="EMBL" id="AGB03546.1"/>
    </source>
</evidence>
<name>L0HID8_METFS</name>
<comment type="cofactor">
    <cofactor evidence="1">
        <name>[4Fe-4S] cluster</name>
        <dbReference type="ChEBI" id="CHEBI:49883"/>
    </cofactor>
</comment>